<dbReference type="Proteomes" id="UP000499080">
    <property type="component" value="Unassembled WGS sequence"/>
</dbReference>
<organism evidence="1 2">
    <name type="scientific">Araneus ventricosus</name>
    <name type="common">Orbweaver spider</name>
    <name type="synonym">Epeira ventricosa</name>
    <dbReference type="NCBI Taxonomy" id="182803"/>
    <lineage>
        <taxon>Eukaryota</taxon>
        <taxon>Metazoa</taxon>
        <taxon>Ecdysozoa</taxon>
        <taxon>Arthropoda</taxon>
        <taxon>Chelicerata</taxon>
        <taxon>Arachnida</taxon>
        <taxon>Araneae</taxon>
        <taxon>Araneomorphae</taxon>
        <taxon>Entelegynae</taxon>
        <taxon>Araneoidea</taxon>
        <taxon>Araneidae</taxon>
        <taxon>Araneus</taxon>
    </lineage>
</organism>
<dbReference type="OrthoDB" id="10300724at2759"/>
<sequence>MGFPAACSGQPFVELPFGNFCSVCNERRLRPFIIQGKERKVGEGCESSLRLTRIPSELDEGRVWSLPAPWVGNCPTFPTSDAFGQADLFRSRSRERR</sequence>
<comment type="caution">
    <text evidence="1">The sequence shown here is derived from an EMBL/GenBank/DDBJ whole genome shotgun (WGS) entry which is preliminary data.</text>
</comment>
<evidence type="ECO:0000313" key="1">
    <source>
        <dbReference type="EMBL" id="GBN21708.1"/>
    </source>
</evidence>
<protein>
    <submittedName>
        <fullName evidence="1">Uncharacterized protein</fullName>
    </submittedName>
</protein>
<keyword evidence="2" id="KW-1185">Reference proteome</keyword>
<name>A0A4Y2M3S3_ARAVE</name>
<evidence type="ECO:0000313" key="2">
    <source>
        <dbReference type="Proteomes" id="UP000499080"/>
    </source>
</evidence>
<dbReference type="AlphaFoldDB" id="A0A4Y2M3S3"/>
<proteinExistence type="predicted"/>
<dbReference type="EMBL" id="BGPR01006769">
    <property type="protein sequence ID" value="GBN21708.1"/>
    <property type="molecule type" value="Genomic_DNA"/>
</dbReference>
<reference evidence="1 2" key="1">
    <citation type="journal article" date="2019" name="Sci. Rep.">
        <title>Orb-weaving spider Araneus ventricosus genome elucidates the spidroin gene catalogue.</title>
        <authorList>
            <person name="Kono N."/>
            <person name="Nakamura H."/>
            <person name="Ohtoshi R."/>
            <person name="Moran D.A.P."/>
            <person name="Shinohara A."/>
            <person name="Yoshida Y."/>
            <person name="Fujiwara M."/>
            <person name="Mori M."/>
            <person name="Tomita M."/>
            <person name="Arakawa K."/>
        </authorList>
    </citation>
    <scope>NUCLEOTIDE SEQUENCE [LARGE SCALE GENOMIC DNA]</scope>
</reference>
<accession>A0A4Y2M3S3</accession>
<gene>
    <name evidence="1" type="ORF">AVEN_254423_1</name>
</gene>